<dbReference type="AlphaFoldDB" id="Q6ILG5"/>
<feature type="region of interest" description="Disordered" evidence="1">
    <location>
        <begin position="52"/>
        <end position="84"/>
    </location>
</feature>
<sequence>MLLLFQRLNIRICGIERVEECGWRGVNSSSIRCYFRTKCKNKCDETMKPTTANVQRQQQRQRSKKCSSQTNHSTGIGIRFLPPTSPASIHPLSRTGSKNVPTEDANFCCCCFCYCDVAAAVMLLLLPLLMLLHLHLRRSRKQESSSKCQSHSSLHSRPV</sequence>
<protein>
    <submittedName>
        <fullName evidence="3">HDC09480</fullName>
    </submittedName>
</protein>
<feature type="transmembrane region" description="Helical" evidence="2">
    <location>
        <begin position="117"/>
        <end position="136"/>
    </location>
</feature>
<evidence type="ECO:0000256" key="1">
    <source>
        <dbReference type="SAM" id="MobiDB-lite"/>
    </source>
</evidence>
<keyword evidence="2" id="KW-0812">Transmembrane</keyword>
<accession>Q6ILG5</accession>
<name>Q6ILG5_DROME</name>
<proteinExistence type="predicted"/>
<dbReference type="EMBL" id="BK002051">
    <property type="protein sequence ID" value="DAA02896.1"/>
    <property type="molecule type" value="Genomic_DNA"/>
</dbReference>
<keyword evidence="2" id="KW-1133">Transmembrane helix</keyword>
<evidence type="ECO:0000256" key="2">
    <source>
        <dbReference type="SAM" id="Phobius"/>
    </source>
</evidence>
<reference evidence="3" key="1">
    <citation type="journal article" date="2003" name="Genome Biol.">
        <title>An integrated gene annotation and transcriptional profiling approach towards the full gene content of the Drosophila genome.</title>
        <authorList>
            <person name="Hild M."/>
            <person name="Beckmann B."/>
            <person name="Haas S.A."/>
            <person name="Koch B."/>
            <person name="Solovyev V."/>
            <person name="Busold C."/>
            <person name="Fellenberg K."/>
            <person name="Boutros M."/>
            <person name="Vingron M."/>
            <person name="Sauer F."/>
            <person name="Hoheisel J.D."/>
            <person name="Paro R."/>
        </authorList>
    </citation>
    <scope>NUCLEOTIDE SEQUENCE</scope>
</reference>
<organism evidence="3">
    <name type="scientific">Drosophila melanogaster</name>
    <name type="common">Fruit fly</name>
    <dbReference type="NCBI Taxonomy" id="7227"/>
    <lineage>
        <taxon>Eukaryota</taxon>
        <taxon>Metazoa</taxon>
        <taxon>Ecdysozoa</taxon>
        <taxon>Arthropoda</taxon>
        <taxon>Hexapoda</taxon>
        <taxon>Insecta</taxon>
        <taxon>Pterygota</taxon>
        <taxon>Neoptera</taxon>
        <taxon>Endopterygota</taxon>
        <taxon>Diptera</taxon>
        <taxon>Brachycera</taxon>
        <taxon>Muscomorpha</taxon>
        <taxon>Ephydroidea</taxon>
        <taxon>Drosophilidae</taxon>
        <taxon>Drosophila</taxon>
        <taxon>Sophophora</taxon>
    </lineage>
</organism>
<gene>
    <name evidence="3" type="ORF">HDC09480</name>
</gene>
<evidence type="ECO:0000313" key="3">
    <source>
        <dbReference type="EMBL" id="DAA02896.1"/>
    </source>
</evidence>
<keyword evidence="2" id="KW-0472">Membrane</keyword>